<protein>
    <recommendedName>
        <fullName evidence="4">DUF1641 domain-containing protein</fullName>
    </recommendedName>
</protein>
<dbReference type="OrthoDB" id="1524494at2"/>
<dbReference type="EMBL" id="MQWB01000001">
    <property type="protein sequence ID" value="OZC03955.1"/>
    <property type="molecule type" value="Genomic_DNA"/>
</dbReference>
<evidence type="ECO:0000256" key="1">
    <source>
        <dbReference type="SAM" id="MobiDB-lite"/>
    </source>
</evidence>
<keyword evidence="3" id="KW-1185">Reference proteome</keyword>
<dbReference type="PANTHER" id="PTHR38433">
    <property type="match status" value="1"/>
</dbReference>
<evidence type="ECO:0008006" key="4">
    <source>
        <dbReference type="Google" id="ProtNLM"/>
    </source>
</evidence>
<evidence type="ECO:0000313" key="2">
    <source>
        <dbReference type="EMBL" id="OZC03955.1"/>
    </source>
</evidence>
<accession>A0A259U1P4</accession>
<dbReference type="RefSeq" id="WP_094549907.1">
    <property type="nucleotide sequence ID" value="NZ_MQWB01000001.1"/>
</dbReference>
<dbReference type="InParanoid" id="A0A259U1P4"/>
<evidence type="ECO:0000313" key="3">
    <source>
        <dbReference type="Proteomes" id="UP000216446"/>
    </source>
</evidence>
<organism evidence="2 3">
    <name type="scientific">Rubricoccus marinus</name>
    <dbReference type="NCBI Taxonomy" id="716817"/>
    <lineage>
        <taxon>Bacteria</taxon>
        <taxon>Pseudomonadati</taxon>
        <taxon>Rhodothermota</taxon>
        <taxon>Rhodothermia</taxon>
        <taxon>Rhodothermales</taxon>
        <taxon>Rubricoccaceae</taxon>
        <taxon>Rubricoccus</taxon>
    </lineage>
</organism>
<dbReference type="Proteomes" id="UP000216446">
    <property type="component" value="Unassembled WGS sequence"/>
</dbReference>
<name>A0A259U1P4_9BACT</name>
<comment type="caution">
    <text evidence="2">The sequence shown here is derived from an EMBL/GenBank/DDBJ whole genome shotgun (WGS) entry which is preliminary data.</text>
</comment>
<reference evidence="2 3" key="1">
    <citation type="submission" date="2016-11" db="EMBL/GenBank/DDBJ databases">
        <title>Study of marine rhodopsin-containing bacteria.</title>
        <authorList>
            <person name="Yoshizawa S."/>
            <person name="Kumagai Y."/>
            <person name="Kogure K."/>
        </authorList>
    </citation>
    <scope>NUCLEOTIDE SEQUENCE [LARGE SCALE GENOMIC DNA]</scope>
    <source>
        <strain evidence="2 3">SG-29</strain>
    </source>
</reference>
<gene>
    <name evidence="2" type="ORF">BSZ36_13770</name>
</gene>
<proteinExistence type="predicted"/>
<dbReference type="PANTHER" id="PTHR38433:SF1">
    <property type="entry name" value="DUF1641 DOMAIN-CONTAINING PROTEIN"/>
    <property type="match status" value="1"/>
</dbReference>
<sequence length="162" mass="17193">MASPITYDYPPGPPGQQTFTAADDLARLLETLHTSGTLRTLNGLLAQLQDVMAVVLDGLNTDEGRNGIANLLVLAKLLGRIDADGLDRFVVALDRGLEAAGERLEEKDDAPGSLTVLKKLRQPEVRRGLDAALTLLGTLGTQLSDPQPPVYSSHDGKDGAEP</sequence>
<dbReference type="AlphaFoldDB" id="A0A259U1P4"/>
<feature type="region of interest" description="Disordered" evidence="1">
    <location>
        <begin position="140"/>
        <end position="162"/>
    </location>
</feature>